<dbReference type="InterPro" id="IPR049237">
    <property type="entry name" value="DUF2264_C"/>
</dbReference>
<gene>
    <name evidence="4" type="ORF">A5888_000850</name>
    <name evidence="3" type="ORF">A5888_000874</name>
</gene>
<protein>
    <recommendedName>
        <fullName evidence="6">DUF2264 domain-containing protein</fullName>
    </recommendedName>
</protein>
<reference evidence="4" key="3">
    <citation type="submission" date="2024-03" db="EMBL/GenBank/DDBJ databases">
        <title>The Genome Sequence of Enterococcus sp. DIV0242b.</title>
        <authorList>
            <consortium name="The Broad Institute Genomics Platform"/>
            <consortium name="The Broad Institute Microbial Omics Core"/>
            <consortium name="The Broad Institute Genomic Center for Infectious Diseases"/>
            <person name="Earl A."/>
            <person name="Manson A."/>
            <person name="Gilmore M."/>
            <person name="Schwartman J."/>
            <person name="Shea T."/>
            <person name="Abouelleil A."/>
            <person name="Cao P."/>
            <person name="Chapman S."/>
            <person name="Cusick C."/>
            <person name="Young S."/>
            <person name="Neafsey D."/>
            <person name="Nusbaum C."/>
            <person name="Birren B."/>
        </authorList>
    </citation>
    <scope>NUCLEOTIDE SEQUENCE</scope>
    <source>
        <strain evidence="4">9E7_DIV0242</strain>
    </source>
</reference>
<proteinExistence type="predicted"/>
<dbReference type="EMBL" id="NGMM01000001">
    <property type="protein sequence ID" value="OTP19060.1"/>
    <property type="molecule type" value="Genomic_DNA"/>
</dbReference>
<dbReference type="OrthoDB" id="9813465at2"/>
<reference evidence="3" key="1">
    <citation type="submission" date="2017-05" db="EMBL/GenBank/DDBJ databases">
        <title>The Genome Sequence of Enterococcus sp. 9E7_DIV0242.</title>
        <authorList>
            <consortium name="The Broad Institute Genomics Platform"/>
            <consortium name="The Broad Institute Genomic Center for Infectious Diseases"/>
            <person name="Earl A."/>
            <person name="Manson A."/>
            <person name="Schwartman J."/>
            <person name="Gilmore M."/>
            <person name="Abouelleil A."/>
            <person name="Cao P."/>
            <person name="Chapman S."/>
            <person name="Cusick C."/>
            <person name="Shea T."/>
            <person name="Young S."/>
            <person name="Neafsey D."/>
            <person name="Nusbaum C."/>
            <person name="Birren B."/>
        </authorList>
    </citation>
    <scope>NUCLEOTIDE SEQUENCE [LARGE SCALE GENOMIC DNA]</scope>
    <source>
        <strain evidence="3">9E7_DIV0242</strain>
    </source>
</reference>
<dbReference type="Proteomes" id="UP000195141">
    <property type="component" value="Chromosome"/>
</dbReference>
<feature type="domain" description="DUF2264" evidence="1">
    <location>
        <begin position="10"/>
        <end position="350"/>
    </location>
</feature>
<organism evidence="3">
    <name type="scientific">Candidatus Enterococcus clewellii</name>
    <dbReference type="NCBI Taxonomy" id="1834193"/>
    <lineage>
        <taxon>Bacteria</taxon>
        <taxon>Bacillati</taxon>
        <taxon>Bacillota</taxon>
        <taxon>Bacilli</taxon>
        <taxon>Lactobacillales</taxon>
        <taxon>Enterococcaceae</taxon>
        <taxon>Enterococcus</taxon>
    </lineage>
</organism>
<evidence type="ECO:0000259" key="1">
    <source>
        <dbReference type="Pfam" id="PF10022"/>
    </source>
</evidence>
<dbReference type="PANTHER" id="PTHR35339:SF4">
    <property type="entry name" value="LINALOOL DEHYDRATASE_ISOMERASE DOMAIN-CONTAINING PROTEIN"/>
    <property type="match status" value="1"/>
</dbReference>
<reference evidence="4" key="2">
    <citation type="submission" date="2017-05" db="EMBL/GenBank/DDBJ databases">
        <authorList>
            <consortium name="The Broad Institute Genomics Platform"/>
            <consortium name="The Broad Institute Genomic Center for Infectious Diseases"/>
            <person name="Earl A."/>
            <person name="Manson A."/>
            <person name="Schwartman J."/>
            <person name="Gilmore M."/>
            <person name="Abouelleil A."/>
            <person name="Cao P."/>
            <person name="Chapman S."/>
            <person name="Cusick C."/>
            <person name="Shea T."/>
            <person name="Young S."/>
            <person name="Neafsey D."/>
            <person name="Nusbaum C."/>
            <person name="Birren B."/>
        </authorList>
    </citation>
    <scope>NUCLEOTIDE SEQUENCE</scope>
    <source>
        <strain evidence="4">9E7_DIV0242</strain>
    </source>
</reference>
<accession>A0A242KEU1</accession>
<dbReference type="InterPro" id="IPR049349">
    <property type="entry name" value="DUF2264_N"/>
</dbReference>
<feature type="domain" description="DUF2264" evidence="2">
    <location>
        <begin position="391"/>
        <end position="564"/>
    </location>
</feature>
<dbReference type="AlphaFoldDB" id="A0A242KEU1"/>
<name>A0A242KEU1_9ENTE</name>
<keyword evidence="5" id="KW-1185">Reference proteome</keyword>
<evidence type="ECO:0000313" key="3">
    <source>
        <dbReference type="EMBL" id="OTP19060.1"/>
    </source>
</evidence>
<dbReference type="Pfam" id="PF10022">
    <property type="entry name" value="DUF2264"/>
    <property type="match status" value="1"/>
</dbReference>
<dbReference type="PIRSF" id="PIRSF014753">
    <property type="entry name" value="UCP014753"/>
    <property type="match status" value="1"/>
</dbReference>
<dbReference type="Pfam" id="PF20938">
    <property type="entry name" value="DUF2264_C"/>
    <property type="match status" value="1"/>
</dbReference>
<evidence type="ECO:0000313" key="5">
    <source>
        <dbReference type="Proteomes" id="UP000195141"/>
    </source>
</evidence>
<dbReference type="PANTHER" id="PTHR35339">
    <property type="entry name" value="LINALOOL DEHYDRATASE_ISOMERASE DOMAIN-CONTAINING PROTEIN"/>
    <property type="match status" value="1"/>
</dbReference>
<dbReference type="RefSeq" id="WP_086347971.1">
    <property type="nucleotide sequence ID" value="NZ_CP147247.1"/>
</dbReference>
<sequence length="588" mass="67647">MSIHENRFLTRKDYAEALECLLRPLRNEMITAEAPGVHLGSSGAVYDQKRSDMEALIRPLWGIAPYWTYREDDALREAYLQKLSIGTDPMNEQYWGTVENYDQYIVEMAALSLTLLLHREYVWEKLSHHQQQNLASWMKQALERKIPKNNWTFFKVLIRVALFHCGAPLDRKALEQELQLIDSMYVGEGWYVDGKTTQRDYYVPFAFHYYGLIYSVYMKEEDPTWSQRFVERAKRFAQDFIYYFDEAGEALPYGRSLTYRFAQGAFFSALVFADVEARPWGEIKTILSSHLSNWVTHPIFTFDGRLSIGYHYENLVMAEGYNASGSPYWALKTFLLLAVPDKHPFWQAKPLAVKRMPEKLIKNGQMVFCHAKESHHVLGYPVGMLVEGQAHAEAKYSKFVYSTKFGFSVPKAGVSYEEGAFDNTLAVSIDGRYFRTKRETTTFEFSENRITHEWSPFSGVKISTEIYPFGEWHVRVHEIDTLHALELREGGFSLGITGQDFQGVVQGNTAFISEDGLTSQIIGIEGYDEAAIIRPEVNTSLFFQRTSLPCLKKALPAGTHRLISLVGGTVDKERKRINDKNRIEKQAK</sequence>
<dbReference type="InterPro" id="IPR016624">
    <property type="entry name" value="UCP014753"/>
</dbReference>
<evidence type="ECO:0008006" key="6">
    <source>
        <dbReference type="Google" id="ProtNLM"/>
    </source>
</evidence>
<dbReference type="EMBL" id="CP147247">
    <property type="protein sequence ID" value="WYJ89131.1"/>
    <property type="molecule type" value="Genomic_DNA"/>
</dbReference>
<evidence type="ECO:0000313" key="4">
    <source>
        <dbReference type="EMBL" id="WYJ89131.1"/>
    </source>
</evidence>
<evidence type="ECO:0000259" key="2">
    <source>
        <dbReference type="Pfam" id="PF20938"/>
    </source>
</evidence>